<dbReference type="Gene3D" id="3.30.420.180">
    <property type="entry name" value="CobE/GbiG C-terminal domain"/>
    <property type="match status" value="1"/>
</dbReference>
<organism evidence="2 3">
    <name type="scientific">Swingsia samuiensis</name>
    <dbReference type="NCBI Taxonomy" id="1293412"/>
    <lineage>
        <taxon>Bacteria</taxon>
        <taxon>Pseudomonadati</taxon>
        <taxon>Pseudomonadota</taxon>
        <taxon>Alphaproteobacteria</taxon>
        <taxon>Acetobacterales</taxon>
        <taxon>Acetobacteraceae</taxon>
        <taxon>Swingsia</taxon>
    </lineage>
</organism>
<dbReference type="Pfam" id="PF01890">
    <property type="entry name" value="CbiG_C"/>
    <property type="match status" value="1"/>
</dbReference>
<dbReference type="PANTHER" id="PTHR37477:SF1">
    <property type="entry name" value="COBALT-PRECORRIN-5A HYDROLASE"/>
    <property type="match status" value="1"/>
</dbReference>
<dbReference type="GO" id="GO:0009236">
    <property type="term" value="P:cobalamin biosynthetic process"/>
    <property type="evidence" value="ECO:0007669"/>
    <property type="project" value="InterPro"/>
</dbReference>
<dbReference type="EMBL" id="CP038141">
    <property type="protein sequence ID" value="QDH17755.1"/>
    <property type="molecule type" value="Genomic_DNA"/>
</dbReference>
<accession>A0A4Y6UNX4</accession>
<dbReference type="InterPro" id="IPR052553">
    <property type="entry name" value="CbiG_hydrolase"/>
</dbReference>
<evidence type="ECO:0000313" key="2">
    <source>
        <dbReference type="EMBL" id="QDH17755.1"/>
    </source>
</evidence>
<protein>
    <submittedName>
        <fullName evidence="2">Cobalamin biosynthesis protein</fullName>
    </submittedName>
</protein>
<evidence type="ECO:0000259" key="1">
    <source>
        <dbReference type="Pfam" id="PF01890"/>
    </source>
</evidence>
<feature type="domain" description="CobE/GbiG C-terminal" evidence="1">
    <location>
        <begin position="2"/>
        <end position="117"/>
    </location>
</feature>
<proteinExistence type="predicted"/>
<keyword evidence="3" id="KW-1185">Reference proteome</keyword>
<sequence length="123" mass="13062">MIIVGLGSRKIIDAQAVIDLIEASSLGLTLSGLAVPFFRKDESAFLHAAKYFKLDIFWVGELELHQRQEECFSYSDVAFHRTGLGAVAEACALAGAGKGSTLLVPLQKGRGVTAALALASLKN</sequence>
<dbReference type="SUPFAM" id="SSF159664">
    <property type="entry name" value="CobE/GbiG C-terminal domain-like"/>
    <property type="match status" value="1"/>
</dbReference>
<dbReference type="Proteomes" id="UP000316313">
    <property type="component" value="Chromosome"/>
</dbReference>
<dbReference type="PANTHER" id="PTHR37477">
    <property type="entry name" value="COBALT-PRECORRIN-5A HYDROLASE"/>
    <property type="match status" value="1"/>
</dbReference>
<name>A0A4Y6UNX4_9PROT</name>
<dbReference type="RefSeq" id="WP_141462008.1">
    <property type="nucleotide sequence ID" value="NZ_CP038141.1"/>
</dbReference>
<dbReference type="AlphaFoldDB" id="A0A4Y6UNX4"/>
<gene>
    <name evidence="2" type="ORF">E3D00_09395</name>
</gene>
<dbReference type="InterPro" id="IPR002750">
    <property type="entry name" value="CobE/GbiG_C"/>
</dbReference>
<evidence type="ECO:0000313" key="3">
    <source>
        <dbReference type="Proteomes" id="UP000316313"/>
    </source>
</evidence>
<reference evidence="2 3" key="1">
    <citation type="submission" date="2019-03" db="EMBL/GenBank/DDBJ databases">
        <title>The complete genome sequence of Swingsia samuiensis NBRC107927(T).</title>
        <authorList>
            <person name="Chua K.-O."/>
            <person name="Chan K.-G."/>
            <person name="See-Too W.-S."/>
        </authorList>
    </citation>
    <scope>NUCLEOTIDE SEQUENCE [LARGE SCALE GENOMIC DNA]</scope>
    <source>
        <strain evidence="2 3">AH83</strain>
    </source>
</reference>
<dbReference type="InterPro" id="IPR036518">
    <property type="entry name" value="CobE/GbiG_C_sf"/>
</dbReference>
<dbReference type="OrthoDB" id="7224020at2"/>
<dbReference type="KEGG" id="ssam:E3D00_09395"/>